<reference evidence="4 5" key="1">
    <citation type="submission" date="2020-12" db="EMBL/GenBank/DDBJ databases">
        <title>Vagococcus allomyrinae sp. nov. and Enterococcus lavae sp. nov., isolated from the larvae of Allomyrina dichotoma.</title>
        <authorList>
            <person name="Lee S.D."/>
        </authorList>
    </citation>
    <scope>NUCLEOTIDE SEQUENCE [LARGE SCALE GENOMIC DNA]</scope>
    <source>
        <strain evidence="4 5">BWM-S5</strain>
    </source>
</reference>
<dbReference type="EMBL" id="JAEDXU010000001">
    <property type="protein sequence ID" value="MBP1044734.1"/>
    <property type="molecule type" value="Genomic_DNA"/>
</dbReference>
<sequence>MKLYHQEGNICFQTELVIQADVSEVWKLLTTTEGLAKWFPELKAEHLASDNMLTFEADGFKAEMAVLVYEEQEHLKLMWDSGEVSFRLKEVHPGETSLAFLERLPLSFPNLYQDLAGWHYELKRLKGAAEKHEVSFTAECIKKKAEEMKQLMAEQKQLSEEKEKL</sequence>
<evidence type="ECO:0000313" key="4">
    <source>
        <dbReference type="EMBL" id="MBP1044734.1"/>
    </source>
</evidence>
<dbReference type="Gene3D" id="3.30.530.20">
    <property type="match status" value="1"/>
</dbReference>
<name>A0ABS4CEC2_9ENTE</name>
<protein>
    <submittedName>
        <fullName evidence="4">SRPBCC domain-containing protein</fullName>
    </submittedName>
</protein>
<comment type="similarity">
    <text evidence="1">Belongs to the AHA1 family.</text>
</comment>
<evidence type="ECO:0000313" key="5">
    <source>
        <dbReference type="Proteomes" id="UP000673375"/>
    </source>
</evidence>
<evidence type="ECO:0000259" key="3">
    <source>
        <dbReference type="Pfam" id="PF08327"/>
    </source>
</evidence>
<feature type="domain" description="Activator of Hsp90 ATPase homologue 1/2-like C-terminal" evidence="3">
    <location>
        <begin position="20"/>
        <end position="128"/>
    </location>
</feature>
<comment type="caution">
    <text evidence="4">The sequence shown here is derived from an EMBL/GenBank/DDBJ whole genome shotgun (WGS) entry which is preliminary data.</text>
</comment>
<dbReference type="RefSeq" id="WP_209555539.1">
    <property type="nucleotide sequence ID" value="NZ_JAEDXU010000001.1"/>
</dbReference>
<gene>
    <name evidence="4" type="ORF">I6N96_00470</name>
</gene>
<evidence type="ECO:0000256" key="2">
    <source>
        <dbReference type="SAM" id="Coils"/>
    </source>
</evidence>
<dbReference type="Pfam" id="PF08327">
    <property type="entry name" value="AHSA1"/>
    <property type="match status" value="1"/>
</dbReference>
<dbReference type="InterPro" id="IPR013538">
    <property type="entry name" value="ASHA1/2-like_C"/>
</dbReference>
<proteinExistence type="inferred from homology"/>
<evidence type="ECO:0000256" key="1">
    <source>
        <dbReference type="ARBA" id="ARBA00006817"/>
    </source>
</evidence>
<accession>A0ABS4CEC2</accession>
<keyword evidence="5" id="KW-1185">Reference proteome</keyword>
<dbReference type="InterPro" id="IPR023393">
    <property type="entry name" value="START-like_dom_sf"/>
</dbReference>
<keyword evidence="2" id="KW-0175">Coiled coil</keyword>
<organism evidence="4 5">
    <name type="scientific">Enterococcus larvae</name>
    <dbReference type="NCBI Taxonomy" id="2794352"/>
    <lineage>
        <taxon>Bacteria</taxon>
        <taxon>Bacillati</taxon>
        <taxon>Bacillota</taxon>
        <taxon>Bacilli</taxon>
        <taxon>Lactobacillales</taxon>
        <taxon>Enterococcaceae</taxon>
        <taxon>Enterococcus</taxon>
    </lineage>
</organism>
<feature type="coiled-coil region" evidence="2">
    <location>
        <begin position="138"/>
        <end position="165"/>
    </location>
</feature>
<dbReference type="Proteomes" id="UP000673375">
    <property type="component" value="Unassembled WGS sequence"/>
</dbReference>
<dbReference type="SUPFAM" id="SSF55961">
    <property type="entry name" value="Bet v1-like"/>
    <property type="match status" value="1"/>
</dbReference>